<proteinExistence type="predicted"/>
<evidence type="ECO:0000256" key="2">
    <source>
        <dbReference type="ARBA" id="ARBA00022723"/>
    </source>
</evidence>
<dbReference type="AlphaFoldDB" id="A0A847U5U1"/>
<protein>
    <submittedName>
        <fullName evidence="6">Malate synthase</fullName>
    </submittedName>
</protein>
<feature type="domain" description="HpcH/HpaI aldolase/citrate lyase" evidence="4">
    <location>
        <begin position="44"/>
        <end position="256"/>
    </location>
</feature>
<dbReference type="Pfam" id="PF25918">
    <property type="entry name" value="MSH_C"/>
    <property type="match status" value="1"/>
</dbReference>
<dbReference type="InterPro" id="IPR059088">
    <property type="entry name" value="MSH_C"/>
</dbReference>
<dbReference type="SUPFAM" id="SSF51621">
    <property type="entry name" value="Phosphoenolpyruvate/pyruvate domain"/>
    <property type="match status" value="1"/>
</dbReference>
<dbReference type="GO" id="GO:0000287">
    <property type="term" value="F:magnesium ion binding"/>
    <property type="evidence" value="ECO:0007669"/>
    <property type="project" value="TreeGrafter"/>
</dbReference>
<dbReference type="Pfam" id="PF03328">
    <property type="entry name" value="HpcH_HpaI"/>
    <property type="match status" value="1"/>
</dbReference>
<dbReference type="InterPro" id="IPR053484">
    <property type="entry name" value="MS"/>
</dbReference>
<dbReference type="PANTHER" id="PTHR32308:SF10">
    <property type="entry name" value="CITRATE LYASE SUBUNIT BETA"/>
    <property type="match status" value="1"/>
</dbReference>
<dbReference type="GO" id="GO:0006107">
    <property type="term" value="P:oxaloacetate metabolic process"/>
    <property type="evidence" value="ECO:0007669"/>
    <property type="project" value="TreeGrafter"/>
</dbReference>
<evidence type="ECO:0000256" key="3">
    <source>
        <dbReference type="ARBA" id="ARBA00022842"/>
    </source>
</evidence>
<dbReference type="Gene3D" id="3.20.20.60">
    <property type="entry name" value="Phosphoenolpyruvate-binding domains"/>
    <property type="match status" value="1"/>
</dbReference>
<sequence>MSVTRHYDREFVRTFFTSPTAVDGEDDSAKMLRSAGQLRGLQAPDVWVPDNEDATAPNMRDEGVENIIDVVANQGAEFPGEIHPRVVWHRESPSTRYQGFQQMLEITDPENEAVEHIDGFVIPEVGDIDDWKKADEFFTIIENEHGLEEGSLSMSVIVESGEAELAMGDLRDEMGKPSNNLERMFLLVDGEVDYTKDMRAMTPTGELPPWPELRHNTSRGASAAGLIAVDGPYDDIRDVEGYRERMKDNRAKGMTGIWSLTPGQVVEANTAPLPPKTGSWLLEAGGQEVELEARDGKQVYDGDDLSLEADGDGGYVLQAGGERLELDEDELTAELLDRTAYIPSMNDIVDSMEEFEAAKEAGKGAIAMTQAATLVIDGVEVDISKDRMWDEATYQAAQTPITLFQDVYEHRPDQHEELEEMYGADIVERATAVGN</sequence>
<dbReference type="NCBIfam" id="NF041315">
    <property type="entry name" value="malate_syn_AceB_Halo"/>
    <property type="match status" value="1"/>
</dbReference>
<keyword evidence="2" id="KW-0479">Metal-binding</keyword>
<dbReference type="InterPro" id="IPR040442">
    <property type="entry name" value="Pyrv_kinase-like_dom_sf"/>
</dbReference>
<dbReference type="Gene3D" id="1.20.58.1560">
    <property type="match status" value="1"/>
</dbReference>
<dbReference type="InterPro" id="IPR005000">
    <property type="entry name" value="Aldolase/citrate-lyase_domain"/>
</dbReference>
<comment type="cofactor">
    <cofactor evidence="1">
        <name>Mg(2+)</name>
        <dbReference type="ChEBI" id="CHEBI:18420"/>
    </cofactor>
</comment>
<evidence type="ECO:0000313" key="6">
    <source>
        <dbReference type="EMBL" id="NLV13642.1"/>
    </source>
</evidence>
<accession>A0A847U5U1</accession>
<evidence type="ECO:0000313" key="7">
    <source>
        <dbReference type="Proteomes" id="UP000641625"/>
    </source>
</evidence>
<dbReference type="RefSeq" id="WP_170097118.1">
    <property type="nucleotide sequence ID" value="NZ_WOWA01000004.1"/>
</dbReference>
<dbReference type="InterPro" id="IPR015813">
    <property type="entry name" value="Pyrv/PenolPyrv_kinase-like_dom"/>
</dbReference>
<evidence type="ECO:0000259" key="5">
    <source>
        <dbReference type="Pfam" id="PF25918"/>
    </source>
</evidence>
<reference evidence="6" key="1">
    <citation type="submission" date="2019-12" db="EMBL/GenBank/DDBJ databases">
        <title>Whole genome sequencing of Haloarcula argentinensis strain pws5.</title>
        <authorList>
            <person name="Verma D.K."/>
            <person name="Gopal K."/>
            <person name="Prasad E.S."/>
        </authorList>
    </citation>
    <scope>NUCLEOTIDE SEQUENCE</scope>
    <source>
        <strain evidence="6">Pws5</strain>
    </source>
</reference>
<dbReference type="EMBL" id="WOWA01000004">
    <property type="protein sequence ID" value="NLV13642.1"/>
    <property type="molecule type" value="Genomic_DNA"/>
</dbReference>
<keyword evidence="3" id="KW-0460">Magnesium</keyword>
<evidence type="ECO:0000256" key="1">
    <source>
        <dbReference type="ARBA" id="ARBA00001946"/>
    </source>
</evidence>
<name>A0A847U5U1_HALAR</name>
<organism evidence="6 7">
    <name type="scientific">Haloarcula argentinensis</name>
    <dbReference type="NCBI Taxonomy" id="43776"/>
    <lineage>
        <taxon>Archaea</taxon>
        <taxon>Methanobacteriati</taxon>
        <taxon>Methanobacteriota</taxon>
        <taxon>Stenosarchaea group</taxon>
        <taxon>Halobacteria</taxon>
        <taxon>Halobacteriales</taxon>
        <taxon>Haloarculaceae</taxon>
        <taxon>Haloarcula</taxon>
    </lineage>
</organism>
<comment type="caution">
    <text evidence="6">The sequence shown here is derived from an EMBL/GenBank/DDBJ whole genome shotgun (WGS) entry which is preliminary data.</text>
</comment>
<dbReference type="PANTHER" id="PTHR32308">
    <property type="entry name" value="LYASE BETA SUBUNIT, PUTATIVE (AFU_ORTHOLOGUE AFUA_4G13030)-RELATED"/>
    <property type="match status" value="1"/>
</dbReference>
<feature type="domain" description="Malate synthase H C-terminal" evidence="5">
    <location>
        <begin position="280"/>
        <end position="395"/>
    </location>
</feature>
<dbReference type="GO" id="GO:0003824">
    <property type="term" value="F:catalytic activity"/>
    <property type="evidence" value="ECO:0007669"/>
    <property type="project" value="InterPro"/>
</dbReference>
<evidence type="ECO:0000259" key="4">
    <source>
        <dbReference type="Pfam" id="PF03328"/>
    </source>
</evidence>
<dbReference type="Proteomes" id="UP000641625">
    <property type="component" value="Unassembled WGS sequence"/>
</dbReference>
<gene>
    <name evidence="6" type="ORF">GOC77_10220</name>
</gene>